<dbReference type="PROSITE" id="PS51387">
    <property type="entry name" value="FAD_PCMH"/>
    <property type="match status" value="1"/>
</dbReference>
<keyword evidence="8" id="KW-1185">Reference proteome</keyword>
<gene>
    <name evidence="7" type="ORF">HF519_05315</name>
</gene>
<dbReference type="SUPFAM" id="SSF56176">
    <property type="entry name" value="FAD-binding/transporter-associated domain-like"/>
    <property type="match status" value="1"/>
</dbReference>
<name>A0A848DEK4_9PSEU</name>
<dbReference type="Gene3D" id="3.30.43.10">
    <property type="entry name" value="Uridine Diphospho-n-acetylenolpyruvylglucosamine Reductase, domain 2"/>
    <property type="match status" value="1"/>
</dbReference>
<dbReference type="Proteomes" id="UP000586918">
    <property type="component" value="Unassembled WGS sequence"/>
</dbReference>
<dbReference type="InterPro" id="IPR036318">
    <property type="entry name" value="FAD-bd_PCMH-like_sf"/>
</dbReference>
<keyword evidence="3" id="KW-0285">Flavoprotein</keyword>
<evidence type="ECO:0000256" key="4">
    <source>
        <dbReference type="ARBA" id="ARBA00022827"/>
    </source>
</evidence>
<evidence type="ECO:0000256" key="3">
    <source>
        <dbReference type="ARBA" id="ARBA00022630"/>
    </source>
</evidence>
<dbReference type="Gene3D" id="3.40.462.20">
    <property type="match status" value="1"/>
</dbReference>
<evidence type="ECO:0000256" key="2">
    <source>
        <dbReference type="ARBA" id="ARBA00005466"/>
    </source>
</evidence>
<dbReference type="AlphaFoldDB" id="A0A848DEK4"/>
<evidence type="ECO:0000259" key="6">
    <source>
        <dbReference type="PROSITE" id="PS51387"/>
    </source>
</evidence>
<feature type="domain" description="FAD-binding PCMH-type" evidence="6">
    <location>
        <begin position="47"/>
        <end position="218"/>
    </location>
</feature>
<keyword evidence="5" id="KW-0560">Oxidoreductase</keyword>
<evidence type="ECO:0000313" key="7">
    <source>
        <dbReference type="EMBL" id="NMH91017.1"/>
    </source>
</evidence>
<evidence type="ECO:0000256" key="5">
    <source>
        <dbReference type="ARBA" id="ARBA00023002"/>
    </source>
</evidence>
<proteinExistence type="inferred from homology"/>
<comment type="similarity">
    <text evidence="2">Belongs to the oxygen-dependent FAD-linked oxidoreductase family.</text>
</comment>
<dbReference type="PANTHER" id="PTHR42973">
    <property type="entry name" value="BINDING OXIDOREDUCTASE, PUTATIVE (AFU_ORTHOLOGUE AFUA_1G17690)-RELATED"/>
    <property type="match status" value="1"/>
</dbReference>
<protein>
    <submittedName>
        <fullName evidence="7">FAD-binding oxidoreductase</fullName>
    </submittedName>
</protein>
<dbReference type="InterPro" id="IPR050416">
    <property type="entry name" value="FAD-linked_Oxidoreductase"/>
</dbReference>
<organism evidence="7 8">
    <name type="scientific">Pseudonocardia bannensis</name>
    <dbReference type="NCBI Taxonomy" id="630973"/>
    <lineage>
        <taxon>Bacteria</taxon>
        <taxon>Bacillati</taxon>
        <taxon>Actinomycetota</taxon>
        <taxon>Actinomycetes</taxon>
        <taxon>Pseudonocardiales</taxon>
        <taxon>Pseudonocardiaceae</taxon>
        <taxon>Pseudonocardia</taxon>
    </lineage>
</organism>
<dbReference type="PANTHER" id="PTHR42973:SF39">
    <property type="entry name" value="FAD-BINDING PCMH-TYPE DOMAIN-CONTAINING PROTEIN"/>
    <property type="match status" value="1"/>
</dbReference>
<dbReference type="Pfam" id="PF01565">
    <property type="entry name" value="FAD_binding_4"/>
    <property type="match status" value="1"/>
</dbReference>
<reference evidence="7 8" key="1">
    <citation type="submission" date="2020-04" db="EMBL/GenBank/DDBJ databases">
        <authorList>
            <person name="Klaysubun C."/>
            <person name="Duangmal K."/>
            <person name="Lipun K."/>
        </authorList>
    </citation>
    <scope>NUCLEOTIDE SEQUENCE [LARGE SCALE GENOMIC DNA]</scope>
    <source>
        <strain evidence="7 8">DSM 45300</strain>
    </source>
</reference>
<dbReference type="InterPro" id="IPR006093">
    <property type="entry name" value="Oxy_OxRdtase_FAD_BS"/>
</dbReference>
<dbReference type="GO" id="GO:0016491">
    <property type="term" value="F:oxidoreductase activity"/>
    <property type="evidence" value="ECO:0007669"/>
    <property type="project" value="UniProtKB-KW"/>
</dbReference>
<accession>A0A848DEK4</accession>
<dbReference type="RefSeq" id="WP_169410650.1">
    <property type="nucleotide sequence ID" value="NZ_JAAXKZ010000011.1"/>
</dbReference>
<dbReference type="InterPro" id="IPR016167">
    <property type="entry name" value="FAD-bd_PCMH_sub1"/>
</dbReference>
<dbReference type="Gene3D" id="3.30.465.10">
    <property type="match status" value="1"/>
</dbReference>
<dbReference type="InterPro" id="IPR016166">
    <property type="entry name" value="FAD-bd_PCMH"/>
</dbReference>
<dbReference type="Pfam" id="PF08031">
    <property type="entry name" value="BBE"/>
    <property type="match status" value="1"/>
</dbReference>
<comment type="cofactor">
    <cofactor evidence="1">
        <name>FAD</name>
        <dbReference type="ChEBI" id="CHEBI:57692"/>
    </cofactor>
</comment>
<dbReference type="EMBL" id="JAAXKZ010000011">
    <property type="protein sequence ID" value="NMH91017.1"/>
    <property type="molecule type" value="Genomic_DNA"/>
</dbReference>
<sequence length="473" mass="50794">MTAQGAGKVTADVRDDPARELGLSFRGTLVRPADEDYDAVRQVWNGMVDRRPALIARCAGVADVISAVNHARERGLPVAVRGGGHNVAGSAVCDDGLVIDLSLMNGIRVDPGSGTVRAEGGATIGDLDHETQAFGLAVPMGVVTATGIAGLTLGGGLGWLRRRHGLSSDNLISADVVTADGRLVTASEEENADLLWGLQGGGGNFGVVTSFEYRAHPVGPDVFLAFVVHAGTDAADALRFYREWAPTAPDEVSSFAILWHAPEIDEIPAEHHHAPIVVYLAVHSGDVGRAQQDLTSLREFGSPIADLSDTLPYLEVQRFFDADYPAHEMRYYWKSHYLQGLPDDAIAALVELNENTPSPHSTLDVWQLGGAFSRVGPGDTAFGDRSAPFLLGIESNWESPADDAACVEWGRDAFRALEPFSTGAQYVNFPGLYEDGDEMVRGTFGANLDRLVDLKSRYDPSNLFRLNHNIPPK</sequence>
<dbReference type="InterPro" id="IPR012951">
    <property type="entry name" value="BBE"/>
</dbReference>
<dbReference type="InterPro" id="IPR006094">
    <property type="entry name" value="Oxid_FAD_bind_N"/>
</dbReference>
<evidence type="ECO:0000256" key="1">
    <source>
        <dbReference type="ARBA" id="ARBA00001974"/>
    </source>
</evidence>
<dbReference type="InterPro" id="IPR016169">
    <property type="entry name" value="FAD-bd_PCMH_sub2"/>
</dbReference>
<evidence type="ECO:0000313" key="8">
    <source>
        <dbReference type="Proteomes" id="UP000586918"/>
    </source>
</evidence>
<keyword evidence="4" id="KW-0274">FAD</keyword>
<dbReference type="GO" id="GO:0071949">
    <property type="term" value="F:FAD binding"/>
    <property type="evidence" value="ECO:0007669"/>
    <property type="project" value="InterPro"/>
</dbReference>
<comment type="caution">
    <text evidence="7">The sequence shown here is derived from an EMBL/GenBank/DDBJ whole genome shotgun (WGS) entry which is preliminary data.</text>
</comment>
<dbReference type="PROSITE" id="PS00862">
    <property type="entry name" value="OX2_COVAL_FAD"/>
    <property type="match status" value="1"/>
</dbReference>